<dbReference type="SUPFAM" id="SSF53639">
    <property type="entry name" value="AraD/HMP-PK domain-like"/>
    <property type="match status" value="1"/>
</dbReference>
<dbReference type="SMART" id="SM01007">
    <property type="entry name" value="Aldolase_II"/>
    <property type="match status" value="1"/>
</dbReference>
<evidence type="ECO:0000256" key="8">
    <source>
        <dbReference type="ARBA" id="ARBA00023235"/>
    </source>
</evidence>
<organism evidence="16 18">
    <name type="scientific">Staphylococcus pseudintermedius</name>
    <dbReference type="NCBI Taxonomy" id="283734"/>
    <lineage>
        <taxon>Bacteria</taxon>
        <taxon>Bacillati</taxon>
        <taxon>Bacillota</taxon>
        <taxon>Bacilli</taxon>
        <taxon>Bacillales</taxon>
        <taxon>Staphylococcaceae</taxon>
        <taxon>Staphylococcus</taxon>
        <taxon>Staphylococcus intermedius group</taxon>
    </lineage>
</organism>
<comment type="caution">
    <text evidence="16">The sequence shown here is derived from an EMBL/GenBank/DDBJ whole genome shotgun (WGS) entry which is preliminary data.</text>
</comment>
<dbReference type="EC" id="5.1.3.4" evidence="4"/>
<dbReference type="STRING" id="937773.SPSINT_1558"/>
<reference evidence="17" key="2">
    <citation type="journal article" date="2018" name="Vet. Microbiol.">
        <title>Methicillin-resistant staphylococci amongst veterinary personnel, personnel-owned pets, patients and the hospital environment of two small animal veterinary hospitals.</title>
        <authorList>
            <person name="Worthing K.A."/>
            <person name="Brown J."/>
            <person name="Gerber L."/>
            <person name="Abraham S."/>
            <person name="Trott D."/>
            <person name="Norris J.M."/>
        </authorList>
    </citation>
    <scope>NUCLEOTIDE SEQUENCE</scope>
    <source>
        <strain evidence="17">ST496-2</strain>
    </source>
</reference>
<evidence type="ECO:0000313" key="19">
    <source>
        <dbReference type="Proteomes" id="UP000256409"/>
    </source>
</evidence>
<evidence type="ECO:0000313" key="17">
    <source>
        <dbReference type="EMBL" id="REA83134.1"/>
    </source>
</evidence>
<comment type="pathway">
    <text evidence="12">Carbohydrate degradation; L-arabinose degradation via L-ribulose; D-xylulose 5-phosphate from L-arabinose (bacterial route): step 3/3.</text>
</comment>
<dbReference type="NCBIfam" id="NF006047">
    <property type="entry name" value="PRK08193.1"/>
    <property type="match status" value="1"/>
</dbReference>
<dbReference type="OMA" id="PCVLTMM"/>
<dbReference type="InterPro" id="IPR050197">
    <property type="entry name" value="Aldolase_class_II_sugar_metab"/>
</dbReference>
<evidence type="ECO:0000256" key="3">
    <source>
        <dbReference type="ARBA" id="ARBA00010037"/>
    </source>
</evidence>
<protein>
    <recommendedName>
        <fullName evidence="13">L-ribulose-5-phosphate 4-epimerase</fullName>
        <ecNumber evidence="4">5.1.3.4</ecNumber>
    </recommendedName>
    <alternativeName>
        <fullName evidence="10">Phosphoribulose isomerase</fullName>
    </alternativeName>
</protein>
<dbReference type="GO" id="GO:0008742">
    <property type="term" value="F:L-ribulose-phosphate 4-epimerase activity"/>
    <property type="evidence" value="ECO:0007669"/>
    <property type="project" value="UniProtKB-EC"/>
</dbReference>
<comment type="catalytic activity">
    <reaction evidence="1">
        <text>L-ribulose 5-phosphate = D-xylulose 5-phosphate</text>
        <dbReference type="Rhea" id="RHEA:22368"/>
        <dbReference type="ChEBI" id="CHEBI:57737"/>
        <dbReference type="ChEBI" id="CHEBI:58226"/>
        <dbReference type="EC" id="5.1.3.4"/>
    </reaction>
</comment>
<reference evidence="15 20" key="4">
    <citation type="submission" date="2018-11" db="EMBL/GenBank/DDBJ databases">
        <authorList>
            <consortium name="Veterinary Laboratory Investigation and Response Network"/>
        </authorList>
    </citation>
    <scope>NUCLEOTIDE SEQUENCE [LARGE SCALE GENOMIC DNA]</scope>
    <source>
        <strain evidence="15 20">SPSE-18-VL-LA-PA-Ryan-0021</strain>
    </source>
</reference>
<dbReference type="OrthoDB" id="9786287at2"/>
<evidence type="ECO:0000313" key="18">
    <source>
        <dbReference type="Proteomes" id="UP000246351"/>
    </source>
</evidence>
<evidence type="ECO:0000256" key="2">
    <source>
        <dbReference type="ARBA" id="ARBA00001947"/>
    </source>
</evidence>
<evidence type="ECO:0000256" key="13">
    <source>
        <dbReference type="ARBA" id="ARBA00074961"/>
    </source>
</evidence>
<dbReference type="GO" id="GO:0016832">
    <property type="term" value="F:aldehyde-lyase activity"/>
    <property type="evidence" value="ECO:0007669"/>
    <property type="project" value="TreeGrafter"/>
</dbReference>
<comment type="cofactor">
    <cofactor evidence="2">
        <name>Zn(2+)</name>
        <dbReference type="ChEBI" id="CHEBI:29105"/>
    </cofactor>
</comment>
<dbReference type="GeneID" id="93823180"/>
<name>A0A2A4EMK4_STAPS</name>
<comment type="similarity">
    <text evidence="3">Belongs to the aldolase class II family. AraD/FucA subfamily.</text>
</comment>
<keyword evidence="9" id="KW-0119">Carbohydrate metabolism</keyword>
<evidence type="ECO:0000313" key="16">
    <source>
        <dbReference type="EMBL" id="PWZ99607.1"/>
    </source>
</evidence>
<evidence type="ECO:0000256" key="9">
    <source>
        <dbReference type="ARBA" id="ARBA00023277"/>
    </source>
</evidence>
<keyword evidence="5" id="KW-0479">Metal-binding</keyword>
<sequence length="231" mass="26013">MNDAIIKQHVYEANMQLPKNNLVKLTWGNVSVIDRDKGIICIKPSGVPYSKMRPEDMVITDLDGKPFDNQLKPSSDLATHVYLYQHMDNVQSIVHTHSLHAVAYAQAGRDIPAYGTTHADTFYGPVPCTRSLTEAEVATDYELNTGKVIVETFEQRQINPAAIPAVIVNQHGPFIFGKSLKKAVEHTIILEEVAEMAMKSELLKQDMNEIDRFLLDKHYFRKHGATAYYGQ</sequence>
<dbReference type="PANTHER" id="PTHR22789">
    <property type="entry name" value="FUCULOSE PHOSPHATE ALDOLASE"/>
    <property type="match status" value="1"/>
</dbReference>
<comment type="function">
    <text evidence="11">Involved in the degradation of L-arabinose. Catalyzes the interconversion of L-ribulose 5-phosphate (LRu5P) and D-xylulose 5-phosphate (D-Xu5P) via a retroaldol/aldol mechanism (carbon-carbon bond cleavage analogous to a class II aldolase reaction).</text>
</comment>
<dbReference type="PANTHER" id="PTHR22789:SF8">
    <property type="entry name" value="L-RIBULOSE-5-PHOSPHATE 4-EPIMERASE SGBE"/>
    <property type="match status" value="1"/>
</dbReference>
<dbReference type="FunFam" id="3.40.225.10:FF:000001">
    <property type="entry name" value="L-ribulose-5-phosphate 4-epimerase UlaF"/>
    <property type="match status" value="1"/>
</dbReference>
<keyword evidence="7" id="KW-0054">Arabinose catabolism</keyword>
<evidence type="ECO:0000256" key="6">
    <source>
        <dbReference type="ARBA" id="ARBA00022833"/>
    </source>
</evidence>
<dbReference type="Proteomes" id="UP000256409">
    <property type="component" value="Unassembled WGS sequence"/>
</dbReference>
<evidence type="ECO:0000256" key="7">
    <source>
        <dbReference type="ARBA" id="ARBA00022935"/>
    </source>
</evidence>
<reference evidence="16 18" key="1">
    <citation type="journal article" date="2018" name="Vet. Microbiol.">
        <title>Clonal diversity and geographic distribution of methicillin-resistant Staphylococcus pseudintermedius from Australian animals: Discovery of novel sequence types.</title>
        <authorList>
            <person name="Worthing K.A."/>
            <person name="Abraham S."/>
            <person name="Coombs G.W."/>
            <person name="Pang S."/>
            <person name="Saputra S."/>
            <person name="Jordan D."/>
            <person name="Trott D.J."/>
            <person name="Norris J.M."/>
        </authorList>
    </citation>
    <scope>NUCLEOTIDE SEQUENCE [LARGE SCALE GENOMIC DNA]</scope>
    <source>
        <strain evidence="16 18">ST71 3</strain>
    </source>
</reference>
<dbReference type="EMBL" id="QQPC01000015">
    <property type="protein sequence ID" value="REA83134.1"/>
    <property type="molecule type" value="Genomic_DNA"/>
</dbReference>
<reference evidence="19" key="3">
    <citation type="journal article" date="2018" name="Vet. Microbiol.">
        <title>Molecular epidemiology of methicillin-resistant staphylococci amongst veterinary personnel, personnel-owned pets, patients and the hospital environment of two companion animal veterinary hospitals.</title>
        <authorList>
            <person name="Worthing K.A."/>
            <person name="Brown J."/>
            <person name="Gerber L."/>
            <person name="Abraham S."/>
            <person name="Trott D."/>
            <person name="Norris J.M."/>
        </authorList>
    </citation>
    <scope>NUCLEOTIDE SEQUENCE [LARGE SCALE GENOMIC DNA]</scope>
    <source>
        <strain evidence="19">ST496-2</strain>
    </source>
</reference>
<evidence type="ECO:0000256" key="1">
    <source>
        <dbReference type="ARBA" id="ARBA00001726"/>
    </source>
</evidence>
<keyword evidence="8 16" id="KW-0413">Isomerase</keyword>
<dbReference type="Pfam" id="PF00596">
    <property type="entry name" value="Aldolase_II"/>
    <property type="match status" value="1"/>
</dbReference>
<dbReference type="Gene3D" id="3.40.225.10">
    <property type="entry name" value="Class II aldolase/adducin N-terminal domain"/>
    <property type="match status" value="1"/>
</dbReference>
<evidence type="ECO:0000313" key="15">
    <source>
        <dbReference type="EMBL" id="EGQ4384813.1"/>
    </source>
</evidence>
<dbReference type="RefSeq" id="WP_014613576.1">
    <property type="nucleotide sequence ID" value="NZ_AP019372.1"/>
</dbReference>
<keyword evidence="20" id="KW-1185">Reference proteome</keyword>
<evidence type="ECO:0000256" key="10">
    <source>
        <dbReference type="ARBA" id="ARBA00032206"/>
    </source>
</evidence>
<evidence type="ECO:0000256" key="12">
    <source>
        <dbReference type="ARBA" id="ARBA00060520"/>
    </source>
</evidence>
<dbReference type="GO" id="GO:0046872">
    <property type="term" value="F:metal ion binding"/>
    <property type="evidence" value="ECO:0007669"/>
    <property type="project" value="UniProtKB-KW"/>
</dbReference>
<evidence type="ECO:0000313" key="20">
    <source>
        <dbReference type="Proteomes" id="UP000600220"/>
    </source>
</evidence>
<dbReference type="Proteomes" id="UP000600220">
    <property type="component" value="Unassembled WGS sequence"/>
</dbReference>
<dbReference type="EMBL" id="QEIV01000117">
    <property type="protein sequence ID" value="PWZ99607.1"/>
    <property type="molecule type" value="Genomic_DNA"/>
</dbReference>
<evidence type="ECO:0000256" key="5">
    <source>
        <dbReference type="ARBA" id="ARBA00022723"/>
    </source>
</evidence>
<proteinExistence type="inferred from homology"/>
<feature type="domain" description="Class II aldolase/adducin N-terminal" evidence="14">
    <location>
        <begin position="8"/>
        <end position="198"/>
    </location>
</feature>
<dbReference type="GO" id="GO:0019568">
    <property type="term" value="P:arabinose catabolic process"/>
    <property type="evidence" value="ECO:0007669"/>
    <property type="project" value="UniProtKB-KW"/>
</dbReference>
<dbReference type="Proteomes" id="UP000246351">
    <property type="component" value="Unassembled WGS sequence"/>
</dbReference>
<evidence type="ECO:0000256" key="11">
    <source>
        <dbReference type="ARBA" id="ARBA00053542"/>
    </source>
</evidence>
<dbReference type="EMBL" id="AAXKXX010000008">
    <property type="protein sequence ID" value="EGQ4384813.1"/>
    <property type="molecule type" value="Genomic_DNA"/>
</dbReference>
<evidence type="ECO:0000259" key="14">
    <source>
        <dbReference type="SMART" id="SM01007"/>
    </source>
</evidence>
<keyword evidence="6" id="KW-0862">Zinc</keyword>
<accession>A0A2A4EMK4</accession>
<evidence type="ECO:0000256" key="4">
    <source>
        <dbReference type="ARBA" id="ARBA00013186"/>
    </source>
</evidence>
<gene>
    <name evidence="16" type="primary">araD</name>
    <name evidence="16" type="ORF">DD924_01740</name>
    <name evidence="17" type="ORF">DV961_03290</name>
    <name evidence="15" type="ORF">EGV54_06860</name>
</gene>
<dbReference type="InterPro" id="IPR001303">
    <property type="entry name" value="Aldolase_II/adducin_N"/>
</dbReference>
<dbReference type="InterPro" id="IPR036409">
    <property type="entry name" value="Aldolase_II/adducin_N_sf"/>
</dbReference>
<dbReference type="AlphaFoldDB" id="A0A2A4EMK4"/>
<dbReference type="GO" id="GO:0005829">
    <property type="term" value="C:cytosol"/>
    <property type="evidence" value="ECO:0007669"/>
    <property type="project" value="TreeGrafter"/>
</dbReference>